<feature type="transmembrane region" description="Helical" evidence="7">
    <location>
        <begin position="221"/>
        <end position="240"/>
    </location>
</feature>
<accession>A0A5C5G8N4</accession>
<dbReference type="PANTHER" id="PTHR24064">
    <property type="entry name" value="SOLUTE CARRIER FAMILY 22 MEMBER"/>
    <property type="match status" value="1"/>
</dbReference>
<dbReference type="InterPro" id="IPR036259">
    <property type="entry name" value="MFS_trans_sf"/>
</dbReference>
<dbReference type="PROSITE" id="PS50850">
    <property type="entry name" value="MFS"/>
    <property type="match status" value="1"/>
</dbReference>
<keyword evidence="4 7" id="KW-0812">Transmembrane</keyword>
<evidence type="ECO:0000313" key="9">
    <source>
        <dbReference type="EMBL" id="TNY24754.1"/>
    </source>
</evidence>
<keyword evidence="3" id="KW-0592">Phosphate transport</keyword>
<evidence type="ECO:0000313" key="10">
    <source>
        <dbReference type="Proteomes" id="UP000311382"/>
    </source>
</evidence>
<dbReference type="InterPro" id="IPR004738">
    <property type="entry name" value="Phos_permease"/>
</dbReference>
<dbReference type="CDD" id="cd17364">
    <property type="entry name" value="MFS_PhT"/>
    <property type="match status" value="1"/>
</dbReference>
<dbReference type="GO" id="GO:0006817">
    <property type="term" value="P:phosphate ion transport"/>
    <property type="evidence" value="ECO:0007669"/>
    <property type="project" value="UniProtKB-KW"/>
</dbReference>
<dbReference type="InterPro" id="IPR005828">
    <property type="entry name" value="MFS_sugar_transport-like"/>
</dbReference>
<keyword evidence="6 7" id="KW-0472">Membrane</keyword>
<feature type="transmembrane region" description="Helical" evidence="7">
    <location>
        <begin position="178"/>
        <end position="201"/>
    </location>
</feature>
<dbReference type="InterPro" id="IPR020846">
    <property type="entry name" value="MFS_dom"/>
</dbReference>
<comment type="subcellular location">
    <subcellularLocation>
        <location evidence="1">Membrane</location>
        <topology evidence="1">Multi-pass membrane protein</topology>
    </subcellularLocation>
</comment>
<sequence>MSFEGKELRPSTSLPSGAVDLNTRRRAALAEIDNAKFGWFHVKACAVAGVGFFTDAYDIFAINLAAGMIGFVYNNGGSLTANQDLGLKIATPCGTLVGQLLFGWLADVVGRKKMYGVELMIMIVATVGQAVAGHGPAVNIIGVLVMWRFIMGVGIGGDYPLSATISSEFAATRIRGRMMIATFWSQGYGQLGAAIVAIVSLAAFKPQILSDPAGNADSLDYVWRLIIGCGAVPGAVALYFRLTLPESPRYTLDIERNVKQASTDVDAFLQTGHYVQDTAPVVAVDTALDVPKASWKDFRAYFGQWKHGKVLLGTAYSWFALDVAFYGLGLNSSIIFSAIGFGSVTSGTPAYNRYHTLYNNAVANIIITCAGLIPGFWAAFALIDVWGRKPLQLTGFIGLTITLCSMGFGYDKLKENAVGAFVFLYCLTNFLQNYGPNSTTFVVPAEVFPTRYRSTAHGISAASGKFGAIIAQVMAFKLKDRGGKNAWVKHLLEVFALFMLSGIVSTLLIPETKGKSLEELSGEDQDPFVAEGENVAGVERV</sequence>
<feature type="domain" description="Major facilitator superfamily (MFS) profile" evidence="8">
    <location>
        <begin position="44"/>
        <end position="513"/>
    </location>
</feature>
<reference evidence="9 10" key="1">
    <citation type="submission" date="2019-03" db="EMBL/GenBank/DDBJ databases">
        <title>Rhodosporidium diobovatum UCD-FST 08-225 genome sequencing, assembly, and annotation.</title>
        <authorList>
            <person name="Fakankun I.U."/>
            <person name="Fristensky B."/>
            <person name="Levin D.B."/>
        </authorList>
    </citation>
    <scope>NUCLEOTIDE SEQUENCE [LARGE SCALE GENOMIC DNA]</scope>
    <source>
        <strain evidence="9 10">UCD-FST 08-225</strain>
    </source>
</reference>
<dbReference type="AlphaFoldDB" id="A0A5C5G8N4"/>
<evidence type="ECO:0000256" key="2">
    <source>
        <dbReference type="ARBA" id="ARBA00022448"/>
    </source>
</evidence>
<keyword evidence="5 7" id="KW-1133">Transmembrane helix</keyword>
<dbReference type="GO" id="GO:0016020">
    <property type="term" value="C:membrane"/>
    <property type="evidence" value="ECO:0007669"/>
    <property type="project" value="UniProtKB-SubCell"/>
</dbReference>
<dbReference type="Proteomes" id="UP000311382">
    <property type="component" value="Unassembled WGS sequence"/>
</dbReference>
<feature type="transmembrane region" description="Helical" evidence="7">
    <location>
        <begin position="417"/>
        <end position="435"/>
    </location>
</feature>
<feature type="transmembrane region" description="Helical" evidence="7">
    <location>
        <begin position="363"/>
        <end position="387"/>
    </location>
</feature>
<evidence type="ECO:0000256" key="7">
    <source>
        <dbReference type="SAM" id="Phobius"/>
    </source>
</evidence>
<feature type="transmembrane region" description="Helical" evidence="7">
    <location>
        <begin position="393"/>
        <end position="410"/>
    </location>
</feature>
<keyword evidence="10" id="KW-1185">Reference proteome</keyword>
<evidence type="ECO:0000256" key="5">
    <source>
        <dbReference type="ARBA" id="ARBA00022989"/>
    </source>
</evidence>
<feature type="transmembrane region" description="Helical" evidence="7">
    <location>
        <begin position="490"/>
        <end position="509"/>
    </location>
</feature>
<dbReference type="PROSITE" id="PS00217">
    <property type="entry name" value="SUGAR_TRANSPORT_2"/>
    <property type="match status" value="1"/>
</dbReference>
<dbReference type="InterPro" id="IPR005829">
    <property type="entry name" value="Sugar_transporter_CS"/>
</dbReference>
<protein>
    <submittedName>
        <fullName evidence="9">Putative phosphate transporter</fullName>
    </submittedName>
</protein>
<dbReference type="Gene3D" id="1.20.1250.20">
    <property type="entry name" value="MFS general substrate transporter like domains"/>
    <property type="match status" value="2"/>
</dbReference>
<evidence type="ECO:0000256" key="4">
    <source>
        <dbReference type="ARBA" id="ARBA00022692"/>
    </source>
</evidence>
<dbReference type="STRING" id="5288.A0A5C5G8N4"/>
<proteinExistence type="predicted"/>
<dbReference type="Pfam" id="PF00083">
    <property type="entry name" value="Sugar_tr"/>
    <property type="match status" value="1"/>
</dbReference>
<name>A0A5C5G8N4_9BASI</name>
<feature type="transmembrane region" description="Helical" evidence="7">
    <location>
        <begin position="114"/>
        <end position="132"/>
    </location>
</feature>
<dbReference type="GO" id="GO:0005315">
    <property type="term" value="F:phosphate transmembrane transporter activity"/>
    <property type="evidence" value="ECO:0007669"/>
    <property type="project" value="InterPro"/>
</dbReference>
<comment type="caution">
    <text evidence="9">The sequence shown here is derived from an EMBL/GenBank/DDBJ whole genome shotgun (WGS) entry which is preliminary data.</text>
</comment>
<evidence type="ECO:0000259" key="8">
    <source>
        <dbReference type="PROSITE" id="PS50850"/>
    </source>
</evidence>
<evidence type="ECO:0000256" key="3">
    <source>
        <dbReference type="ARBA" id="ARBA00022592"/>
    </source>
</evidence>
<dbReference type="NCBIfam" id="TIGR00887">
    <property type="entry name" value="2A0109"/>
    <property type="match status" value="1"/>
</dbReference>
<keyword evidence="2" id="KW-0813">Transport</keyword>
<organism evidence="9 10">
    <name type="scientific">Rhodotorula diobovata</name>
    <dbReference type="NCBI Taxonomy" id="5288"/>
    <lineage>
        <taxon>Eukaryota</taxon>
        <taxon>Fungi</taxon>
        <taxon>Dikarya</taxon>
        <taxon>Basidiomycota</taxon>
        <taxon>Pucciniomycotina</taxon>
        <taxon>Microbotryomycetes</taxon>
        <taxon>Sporidiobolales</taxon>
        <taxon>Sporidiobolaceae</taxon>
        <taxon>Rhodotorula</taxon>
    </lineage>
</organism>
<gene>
    <name evidence="9" type="ORF">DMC30DRAFT_5072</name>
</gene>
<dbReference type="OrthoDB" id="433512at2759"/>
<evidence type="ECO:0000256" key="6">
    <source>
        <dbReference type="ARBA" id="ARBA00023136"/>
    </source>
</evidence>
<dbReference type="PROSITE" id="PS00216">
    <property type="entry name" value="SUGAR_TRANSPORT_1"/>
    <property type="match status" value="1"/>
</dbReference>
<dbReference type="SUPFAM" id="SSF103473">
    <property type="entry name" value="MFS general substrate transporter"/>
    <property type="match status" value="1"/>
</dbReference>
<dbReference type="EMBL" id="SOZI01000001">
    <property type="protein sequence ID" value="TNY24754.1"/>
    <property type="molecule type" value="Genomic_DNA"/>
</dbReference>
<feature type="transmembrane region" description="Helical" evidence="7">
    <location>
        <begin position="455"/>
        <end position="478"/>
    </location>
</feature>
<evidence type="ECO:0000256" key="1">
    <source>
        <dbReference type="ARBA" id="ARBA00004141"/>
    </source>
</evidence>